<dbReference type="SUPFAM" id="SSF88723">
    <property type="entry name" value="PIN domain-like"/>
    <property type="match status" value="1"/>
</dbReference>
<dbReference type="PANTHER" id="PTHR34610:SF3">
    <property type="entry name" value="SSL7007 PROTEIN"/>
    <property type="match status" value="1"/>
</dbReference>
<dbReference type="SMART" id="SM00670">
    <property type="entry name" value="PINc"/>
    <property type="match status" value="1"/>
</dbReference>
<proteinExistence type="predicted"/>
<dbReference type="Pfam" id="PF13470">
    <property type="entry name" value="PIN_3"/>
    <property type="match status" value="1"/>
</dbReference>
<dbReference type="STRING" id="1798553.A3H70_02290"/>
<dbReference type="NCBIfam" id="TIGR00305">
    <property type="entry name" value="putative toxin-antitoxin system toxin component, PIN family"/>
    <property type="match status" value="1"/>
</dbReference>
<evidence type="ECO:0000313" key="3">
    <source>
        <dbReference type="Proteomes" id="UP000178109"/>
    </source>
</evidence>
<dbReference type="InterPro" id="IPR029060">
    <property type="entry name" value="PIN-like_dom_sf"/>
</dbReference>
<comment type="caution">
    <text evidence="2">The sequence shown here is derived from an EMBL/GenBank/DDBJ whole genome shotgun (WGS) entry which is preliminary data.</text>
</comment>
<dbReference type="EMBL" id="MHKO01000028">
    <property type="protein sequence ID" value="OGY92119.1"/>
    <property type="molecule type" value="Genomic_DNA"/>
</dbReference>
<protein>
    <submittedName>
        <fullName evidence="2">Putative toxin-antitoxin system toxin component, PIN family</fullName>
    </submittedName>
</protein>
<accession>A0A1G2BU72</accession>
<dbReference type="Proteomes" id="UP000178109">
    <property type="component" value="Unassembled WGS sequence"/>
</dbReference>
<organism evidence="2 3">
    <name type="scientific">Candidatus Komeilibacteria bacterium RIFCSPLOWO2_02_FULL_48_11</name>
    <dbReference type="NCBI Taxonomy" id="1798553"/>
    <lineage>
        <taxon>Bacteria</taxon>
        <taxon>Candidatus Komeiliibacteriota</taxon>
    </lineage>
</organism>
<name>A0A1G2BU72_9BACT</name>
<dbReference type="AlphaFoldDB" id="A0A1G2BU72"/>
<dbReference type="PANTHER" id="PTHR34610">
    <property type="entry name" value="SSL7007 PROTEIN"/>
    <property type="match status" value="1"/>
</dbReference>
<evidence type="ECO:0000313" key="2">
    <source>
        <dbReference type="EMBL" id="OGY92119.1"/>
    </source>
</evidence>
<dbReference type="InterPro" id="IPR002850">
    <property type="entry name" value="PIN_toxin-like"/>
</dbReference>
<evidence type="ECO:0000259" key="1">
    <source>
        <dbReference type="SMART" id="SM00670"/>
    </source>
</evidence>
<feature type="domain" description="PIN" evidence="1">
    <location>
        <begin position="1"/>
        <end position="117"/>
    </location>
</feature>
<gene>
    <name evidence="2" type="ORF">A3H70_02290</name>
</gene>
<dbReference type="InterPro" id="IPR002716">
    <property type="entry name" value="PIN_dom"/>
</dbReference>
<sequence>MYVVLDTNVLIAAFIWRRRLTPIYDAIRDSSITPCFTHKTFSELKRALWYPKFELQLLKNRIIPESMIRLLSSRSHFVLALNQITEIKKDVSDNEILACAISARADFIVSGDKHLLELKSCKGISIITPGKFIALMNER</sequence>
<reference evidence="2 3" key="1">
    <citation type="journal article" date="2016" name="Nat. Commun.">
        <title>Thousands of microbial genomes shed light on interconnected biogeochemical processes in an aquifer system.</title>
        <authorList>
            <person name="Anantharaman K."/>
            <person name="Brown C.T."/>
            <person name="Hug L.A."/>
            <person name="Sharon I."/>
            <person name="Castelle C.J."/>
            <person name="Probst A.J."/>
            <person name="Thomas B.C."/>
            <person name="Singh A."/>
            <person name="Wilkins M.J."/>
            <person name="Karaoz U."/>
            <person name="Brodie E.L."/>
            <person name="Williams K.H."/>
            <person name="Hubbard S.S."/>
            <person name="Banfield J.F."/>
        </authorList>
    </citation>
    <scope>NUCLEOTIDE SEQUENCE [LARGE SCALE GENOMIC DNA]</scope>
</reference>